<evidence type="ECO:0000256" key="2">
    <source>
        <dbReference type="ARBA" id="ARBA00022723"/>
    </source>
</evidence>
<dbReference type="EMBL" id="VBPB01000261">
    <property type="protein sequence ID" value="TMQ69983.1"/>
    <property type="molecule type" value="Genomic_DNA"/>
</dbReference>
<sequence length="251" mass="27612">MGSPGLIKAIIFDLDNTLTDFMKMKSDAIHAAIDGMIDAGLALPRELVRSRIDAIYQEQGLEYQRVFDQLIESELGHIDPKILASGIVAYRRARESALVLYPHVQMTLLELTKRGIRLGVVSDAPRAQVWLRLCSLALQHVFDAVVTFEDTGERKPSPAPFREVLRRLGAEPEAALMVGDWAERDVVGARSLGMKTVFARYGDTFDTKESGADYDIDDVLEMVAIVDELNGVAGAGSPARARAPRSQEEDA</sequence>
<dbReference type="Pfam" id="PF00702">
    <property type="entry name" value="Hydrolase"/>
    <property type="match status" value="1"/>
</dbReference>
<dbReference type="SFLD" id="SFLDG01129">
    <property type="entry name" value="C1.5:_HAD__Beta-PGM__Phosphata"/>
    <property type="match status" value="1"/>
</dbReference>
<evidence type="ECO:0000313" key="6">
    <source>
        <dbReference type="Proteomes" id="UP000319771"/>
    </source>
</evidence>
<comment type="caution">
    <text evidence="5">The sequence shown here is derived from an EMBL/GenBank/DDBJ whole genome shotgun (WGS) entry which is preliminary data.</text>
</comment>
<dbReference type="NCBIfam" id="TIGR01549">
    <property type="entry name" value="HAD-SF-IA-v1"/>
    <property type="match status" value="1"/>
</dbReference>
<dbReference type="InterPro" id="IPR051400">
    <property type="entry name" value="HAD-like_hydrolase"/>
</dbReference>
<dbReference type="GO" id="GO:0016791">
    <property type="term" value="F:phosphatase activity"/>
    <property type="evidence" value="ECO:0007669"/>
    <property type="project" value="TreeGrafter"/>
</dbReference>
<dbReference type="InterPro" id="IPR036412">
    <property type="entry name" value="HAD-like_sf"/>
</dbReference>
<protein>
    <submittedName>
        <fullName evidence="5">HAD family hydrolase</fullName>
    </submittedName>
</protein>
<gene>
    <name evidence="5" type="ORF">E6K81_13680</name>
</gene>
<dbReference type="PRINTS" id="PR00413">
    <property type="entry name" value="HADHALOGNASE"/>
</dbReference>
<dbReference type="SFLD" id="SFLDS00003">
    <property type="entry name" value="Haloacid_Dehalogenase"/>
    <property type="match status" value="1"/>
</dbReference>
<dbReference type="InterPro" id="IPR006439">
    <property type="entry name" value="HAD-SF_hydro_IA"/>
</dbReference>
<dbReference type="PANTHER" id="PTHR46470">
    <property type="entry name" value="N-ACYLNEURAMINATE-9-PHOSPHATASE"/>
    <property type="match status" value="1"/>
</dbReference>
<dbReference type="SFLD" id="SFLDG01135">
    <property type="entry name" value="C1.5.6:_HAD__Beta-PGM__Phospha"/>
    <property type="match status" value="1"/>
</dbReference>
<accession>A0A538U293</accession>
<evidence type="ECO:0000256" key="4">
    <source>
        <dbReference type="ARBA" id="ARBA00022842"/>
    </source>
</evidence>
<dbReference type="SUPFAM" id="SSF56784">
    <property type="entry name" value="HAD-like"/>
    <property type="match status" value="1"/>
</dbReference>
<reference evidence="5 6" key="1">
    <citation type="journal article" date="2019" name="Nat. Microbiol.">
        <title>Mediterranean grassland soil C-N compound turnover is dependent on rainfall and depth, and is mediated by genomically divergent microorganisms.</title>
        <authorList>
            <person name="Diamond S."/>
            <person name="Andeer P.F."/>
            <person name="Li Z."/>
            <person name="Crits-Christoph A."/>
            <person name="Burstein D."/>
            <person name="Anantharaman K."/>
            <person name="Lane K.R."/>
            <person name="Thomas B.C."/>
            <person name="Pan C."/>
            <person name="Northen T.R."/>
            <person name="Banfield J.F."/>
        </authorList>
    </citation>
    <scope>NUCLEOTIDE SEQUENCE [LARGE SCALE GENOMIC DNA]</scope>
    <source>
        <strain evidence="5">WS_11</strain>
    </source>
</reference>
<organism evidence="5 6">
    <name type="scientific">Eiseniibacteriota bacterium</name>
    <dbReference type="NCBI Taxonomy" id="2212470"/>
    <lineage>
        <taxon>Bacteria</taxon>
        <taxon>Candidatus Eiseniibacteriota</taxon>
    </lineage>
</organism>
<comment type="cofactor">
    <cofactor evidence="1">
        <name>Mg(2+)</name>
        <dbReference type="ChEBI" id="CHEBI:18420"/>
    </cofactor>
</comment>
<dbReference type="NCBIfam" id="TIGR01509">
    <property type="entry name" value="HAD-SF-IA-v3"/>
    <property type="match status" value="1"/>
</dbReference>
<dbReference type="Proteomes" id="UP000319771">
    <property type="component" value="Unassembled WGS sequence"/>
</dbReference>
<proteinExistence type="predicted"/>
<keyword evidence="3 5" id="KW-0378">Hydrolase</keyword>
<name>A0A538U293_UNCEI</name>
<dbReference type="Gene3D" id="1.10.150.520">
    <property type="match status" value="1"/>
</dbReference>
<evidence type="ECO:0000256" key="3">
    <source>
        <dbReference type="ARBA" id="ARBA00022801"/>
    </source>
</evidence>
<dbReference type="Gene3D" id="3.40.50.1000">
    <property type="entry name" value="HAD superfamily/HAD-like"/>
    <property type="match status" value="1"/>
</dbReference>
<dbReference type="InterPro" id="IPR023214">
    <property type="entry name" value="HAD_sf"/>
</dbReference>
<dbReference type="AlphaFoldDB" id="A0A538U293"/>
<dbReference type="GO" id="GO:0046872">
    <property type="term" value="F:metal ion binding"/>
    <property type="evidence" value="ECO:0007669"/>
    <property type="project" value="UniProtKB-KW"/>
</dbReference>
<evidence type="ECO:0000256" key="1">
    <source>
        <dbReference type="ARBA" id="ARBA00001946"/>
    </source>
</evidence>
<keyword evidence="2" id="KW-0479">Metal-binding</keyword>
<dbReference type="GO" id="GO:0044281">
    <property type="term" value="P:small molecule metabolic process"/>
    <property type="evidence" value="ECO:0007669"/>
    <property type="project" value="UniProtKB-ARBA"/>
</dbReference>
<keyword evidence="4" id="KW-0460">Magnesium</keyword>
<dbReference type="PANTHER" id="PTHR46470:SF2">
    <property type="entry name" value="GLYCERALDEHYDE 3-PHOSPHATE PHOSPHATASE"/>
    <property type="match status" value="1"/>
</dbReference>
<evidence type="ECO:0000313" key="5">
    <source>
        <dbReference type="EMBL" id="TMQ69983.1"/>
    </source>
</evidence>